<protein>
    <recommendedName>
        <fullName evidence="2">Mycothiol-dependent maleylpyruvate isomerase metal-binding domain-containing protein</fullName>
    </recommendedName>
</protein>
<dbReference type="InterPro" id="IPR024344">
    <property type="entry name" value="MDMPI_metal-binding"/>
</dbReference>
<dbReference type="GO" id="GO:0046872">
    <property type="term" value="F:metal ion binding"/>
    <property type="evidence" value="ECO:0007669"/>
    <property type="project" value="InterPro"/>
</dbReference>
<dbReference type="InterPro" id="IPR034660">
    <property type="entry name" value="DinB/YfiT-like"/>
</dbReference>
<gene>
    <name evidence="3" type="ORF">METZ01_LOCUS220603</name>
</gene>
<dbReference type="SUPFAM" id="SSF109854">
    <property type="entry name" value="DinB/YfiT-like putative metalloenzymes"/>
    <property type="match status" value="1"/>
</dbReference>
<dbReference type="Gene3D" id="1.20.120.450">
    <property type="entry name" value="dinb family like domain"/>
    <property type="match status" value="1"/>
</dbReference>
<dbReference type="AlphaFoldDB" id="A0A382FYQ9"/>
<dbReference type="EMBL" id="UINC01052426">
    <property type="protein sequence ID" value="SVB67749.1"/>
    <property type="molecule type" value="Genomic_DNA"/>
</dbReference>
<name>A0A382FYQ9_9ZZZZ</name>
<evidence type="ECO:0000259" key="2">
    <source>
        <dbReference type="Pfam" id="PF11716"/>
    </source>
</evidence>
<dbReference type="Pfam" id="PF11716">
    <property type="entry name" value="MDMPI_N"/>
    <property type="match status" value="1"/>
</dbReference>
<organism evidence="3">
    <name type="scientific">marine metagenome</name>
    <dbReference type="NCBI Taxonomy" id="408172"/>
    <lineage>
        <taxon>unclassified sequences</taxon>
        <taxon>metagenomes</taxon>
        <taxon>ecological metagenomes</taxon>
    </lineage>
</organism>
<proteinExistence type="predicted"/>
<feature type="region of interest" description="Disordered" evidence="1">
    <location>
        <begin position="68"/>
        <end position="95"/>
    </location>
</feature>
<accession>A0A382FYQ9</accession>
<evidence type="ECO:0000313" key="3">
    <source>
        <dbReference type="EMBL" id="SVB67749.1"/>
    </source>
</evidence>
<evidence type="ECO:0000256" key="1">
    <source>
        <dbReference type="SAM" id="MobiDB-lite"/>
    </source>
</evidence>
<sequence length="113" mass="11844">MASNQTDLLIQTVMNEATRLGDFLAGLDESAWSRDSACEGWVIGDVVAHLAGGAATWANSINHAVAGDSGPPEGQEFMAPGQRGSEGTAEAARSSHQQFGMQLMENFRTGYAG</sequence>
<feature type="non-terminal residue" evidence="3">
    <location>
        <position position="113"/>
    </location>
</feature>
<feature type="domain" description="Mycothiol-dependent maleylpyruvate isomerase metal-binding" evidence="2">
    <location>
        <begin position="15"/>
        <end position="94"/>
    </location>
</feature>
<reference evidence="3" key="1">
    <citation type="submission" date="2018-05" db="EMBL/GenBank/DDBJ databases">
        <authorList>
            <person name="Lanie J.A."/>
            <person name="Ng W.-L."/>
            <person name="Kazmierczak K.M."/>
            <person name="Andrzejewski T.M."/>
            <person name="Davidsen T.M."/>
            <person name="Wayne K.J."/>
            <person name="Tettelin H."/>
            <person name="Glass J.I."/>
            <person name="Rusch D."/>
            <person name="Podicherti R."/>
            <person name="Tsui H.-C.T."/>
            <person name="Winkler M.E."/>
        </authorList>
    </citation>
    <scope>NUCLEOTIDE SEQUENCE</scope>
</reference>